<keyword evidence="8 10" id="KW-0063">Aspartyl esterase</keyword>
<comment type="caution">
    <text evidence="13">The sequence shown here is derived from an EMBL/GenBank/DDBJ whole genome shotgun (WGS) entry which is preliminary data.</text>
</comment>
<comment type="pathway">
    <text evidence="2 10">Glycan metabolism; pectin degradation; 2-dehydro-3-deoxy-D-gluconate from pectin: step 1/5.</text>
</comment>
<dbReference type="Gene3D" id="1.20.140.40">
    <property type="entry name" value="Invertase/pectin methylesterase inhibitor family protein"/>
    <property type="match status" value="1"/>
</dbReference>
<dbReference type="SUPFAM" id="SSF51126">
    <property type="entry name" value="Pectin lyase-like"/>
    <property type="match status" value="1"/>
</dbReference>
<comment type="catalytic activity">
    <reaction evidence="10">
        <text>[(1-&gt;4)-alpha-D-galacturonosyl methyl ester](n) + n H2O = [(1-&gt;4)-alpha-D-galacturonosyl](n) + n methanol + n H(+)</text>
        <dbReference type="Rhea" id="RHEA:22380"/>
        <dbReference type="Rhea" id="RHEA-COMP:14570"/>
        <dbReference type="Rhea" id="RHEA-COMP:14573"/>
        <dbReference type="ChEBI" id="CHEBI:15377"/>
        <dbReference type="ChEBI" id="CHEBI:15378"/>
        <dbReference type="ChEBI" id="CHEBI:17790"/>
        <dbReference type="ChEBI" id="CHEBI:140522"/>
        <dbReference type="ChEBI" id="CHEBI:140523"/>
        <dbReference type="EC" id="3.1.1.11"/>
    </reaction>
</comment>
<proteinExistence type="inferred from homology"/>
<dbReference type="FunFam" id="2.160.20.10:FF:000029">
    <property type="entry name" value="Pectinesterase 4"/>
    <property type="match status" value="1"/>
</dbReference>
<sequence length="560" mass="59998">MASSSSLHLLVAVVLLLSTPSATALASHPHAHHHKHKHKHKANVTSLSTPIHQACRAALAPDVCESVISQLSISLPPDPSGADVALAALSAASRGHQTARSNAQSILDAAGSNRNRSTAAHNCLELLSLSDHRISAAIKALPSGALADSRTFAGAAELYQYACRAGLSKVNDTQIVVDAMAFLERLTNLTTSATAMVTALQRYGPDTSRWGPPQTERDGYWPEAAAAGSGGEEAGKSFPRPGAPADATVCKGRECRYRSVQAAVDAAPENSTRPFVIHIKEGVYEETVRVPFEKTNLVFIGDGMGKTVITGSLSADMVGVSTYNTATVGVTGDGFMARDLTVANTAGPDAHQAVAYRSDSDRSVLEHVEFLGHQDTLYASSLRQFYQSCRVSGTVDFIFGNAAAVFRDCSILVVPRQLDPEHGETNTVTAHGRSDPAQSTGFVFDRCVVNGSDEYLALYKSNPAVHLAYLGRPWKEYSRTVFIDCSMGEIVRPEGWTLWSEDFALRTLYYGESGSSGPGGKTTARVPWSSKIPAEHLRAYSLESFIQGDQWIPDDLLHNN</sequence>
<organism evidence="13 14">
    <name type="scientific">Ensete ventricosum</name>
    <name type="common">Abyssinian banana</name>
    <name type="synonym">Musa ensete</name>
    <dbReference type="NCBI Taxonomy" id="4639"/>
    <lineage>
        <taxon>Eukaryota</taxon>
        <taxon>Viridiplantae</taxon>
        <taxon>Streptophyta</taxon>
        <taxon>Embryophyta</taxon>
        <taxon>Tracheophyta</taxon>
        <taxon>Spermatophyta</taxon>
        <taxon>Magnoliopsida</taxon>
        <taxon>Liliopsida</taxon>
        <taxon>Zingiberales</taxon>
        <taxon>Musaceae</taxon>
        <taxon>Ensete</taxon>
    </lineage>
</organism>
<feature type="region of interest" description="Disordered" evidence="11">
    <location>
        <begin position="206"/>
        <end position="245"/>
    </location>
</feature>
<dbReference type="Proteomes" id="UP001222027">
    <property type="component" value="Unassembled WGS sequence"/>
</dbReference>
<dbReference type="InterPro" id="IPR011050">
    <property type="entry name" value="Pectin_lyase_fold/virulence"/>
</dbReference>
<dbReference type="Pfam" id="PF01095">
    <property type="entry name" value="Pectinesterase"/>
    <property type="match status" value="1"/>
</dbReference>
<evidence type="ECO:0000256" key="7">
    <source>
        <dbReference type="ARBA" id="ARBA00022801"/>
    </source>
</evidence>
<evidence type="ECO:0000313" key="13">
    <source>
        <dbReference type="EMBL" id="KAJ8506772.1"/>
    </source>
</evidence>
<evidence type="ECO:0000256" key="9">
    <source>
        <dbReference type="PROSITE-ProRule" id="PRU10040"/>
    </source>
</evidence>
<keyword evidence="6" id="KW-0134">Cell wall</keyword>
<evidence type="ECO:0000256" key="2">
    <source>
        <dbReference type="ARBA" id="ARBA00005184"/>
    </source>
</evidence>
<evidence type="ECO:0000256" key="8">
    <source>
        <dbReference type="ARBA" id="ARBA00023085"/>
    </source>
</evidence>
<dbReference type="PROSITE" id="PS00503">
    <property type="entry name" value="PECTINESTERASE_2"/>
    <property type="match status" value="1"/>
</dbReference>
<dbReference type="PANTHER" id="PTHR31707">
    <property type="entry name" value="PECTINESTERASE"/>
    <property type="match status" value="1"/>
</dbReference>
<dbReference type="InterPro" id="IPR012334">
    <property type="entry name" value="Pectin_lyas_fold"/>
</dbReference>
<name>A0AAV8Q7Q0_ENSVE</name>
<evidence type="ECO:0000256" key="10">
    <source>
        <dbReference type="RuleBase" id="RU000589"/>
    </source>
</evidence>
<evidence type="ECO:0000256" key="11">
    <source>
        <dbReference type="SAM" id="MobiDB-lite"/>
    </source>
</evidence>
<evidence type="ECO:0000313" key="14">
    <source>
        <dbReference type="Proteomes" id="UP001222027"/>
    </source>
</evidence>
<dbReference type="GO" id="GO:0045490">
    <property type="term" value="P:pectin catabolic process"/>
    <property type="evidence" value="ECO:0007669"/>
    <property type="project" value="UniProtKB-UniRule"/>
</dbReference>
<dbReference type="SMART" id="SM00856">
    <property type="entry name" value="PMEI"/>
    <property type="match status" value="1"/>
</dbReference>
<dbReference type="GO" id="GO:0004857">
    <property type="term" value="F:enzyme inhibitor activity"/>
    <property type="evidence" value="ECO:0007669"/>
    <property type="project" value="InterPro"/>
</dbReference>
<gene>
    <name evidence="13" type="ORF">OPV22_007658</name>
</gene>
<dbReference type="CDD" id="cd15798">
    <property type="entry name" value="PMEI-like_3"/>
    <property type="match status" value="1"/>
</dbReference>
<dbReference type="GO" id="GO:0030599">
    <property type="term" value="F:pectinesterase activity"/>
    <property type="evidence" value="ECO:0007669"/>
    <property type="project" value="UniProtKB-UniRule"/>
</dbReference>
<dbReference type="Gene3D" id="2.160.20.10">
    <property type="entry name" value="Single-stranded right-handed beta-helix, Pectin lyase-like"/>
    <property type="match status" value="1"/>
</dbReference>
<evidence type="ECO:0000256" key="1">
    <source>
        <dbReference type="ARBA" id="ARBA00004191"/>
    </source>
</evidence>
<dbReference type="InterPro" id="IPR000070">
    <property type="entry name" value="Pectinesterase_cat"/>
</dbReference>
<feature type="active site" evidence="9">
    <location>
        <position position="396"/>
    </location>
</feature>
<dbReference type="AlphaFoldDB" id="A0AAV8Q7Q0"/>
<reference evidence="13 14" key="1">
    <citation type="submission" date="2022-12" db="EMBL/GenBank/DDBJ databases">
        <title>Chromosome-scale assembly of the Ensete ventricosum genome.</title>
        <authorList>
            <person name="Dussert Y."/>
            <person name="Stocks J."/>
            <person name="Wendawek A."/>
            <person name="Woldeyes F."/>
            <person name="Nichols R.A."/>
            <person name="Borrell J.S."/>
        </authorList>
    </citation>
    <scope>NUCLEOTIDE SEQUENCE [LARGE SCALE GENOMIC DNA]</scope>
    <source>
        <strain evidence="14">cv. Maze</strain>
        <tissue evidence="13">Seeds</tissue>
    </source>
</reference>
<feature type="domain" description="Pectinesterase inhibitor" evidence="12">
    <location>
        <begin position="46"/>
        <end position="196"/>
    </location>
</feature>
<keyword evidence="7 10" id="KW-0378">Hydrolase</keyword>
<dbReference type="GO" id="GO:0042545">
    <property type="term" value="P:cell wall modification"/>
    <property type="evidence" value="ECO:0007669"/>
    <property type="project" value="UniProtKB-UniRule"/>
</dbReference>
<dbReference type="EC" id="3.1.1.11" evidence="5 10"/>
<dbReference type="EMBL" id="JAQQAF010000002">
    <property type="protein sequence ID" value="KAJ8506772.1"/>
    <property type="molecule type" value="Genomic_DNA"/>
</dbReference>
<dbReference type="NCBIfam" id="TIGR01614">
    <property type="entry name" value="PME_inhib"/>
    <property type="match status" value="1"/>
</dbReference>
<dbReference type="Pfam" id="PF04043">
    <property type="entry name" value="PMEI"/>
    <property type="match status" value="1"/>
</dbReference>
<dbReference type="InterPro" id="IPR035513">
    <property type="entry name" value="Invertase/methylesterase_inhib"/>
</dbReference>
<feature type="chain" id="PRO_5043086383" description="Pectinesterase" evidence="10">
    <location>
        <begin position="25"/>
        <end position="560"/>
    </location>
</feature>
<evidence type="ECO:0000256" key="5">
    <source>
        <dbReference type="ARBA" id="ARBA00013229"/>
    </source>
</evidence>
<keyword evidence="6" id="KW-0964">Secreted</keyword>
<feature type="signal peptide" evidence="10">
    <location>
        <begin position="1"/>
        <end position="24"/>
    </location>
</feature>
<comment type="similarity">
    <text evidence="4">In the C-terminal section; belongs to the pectinesterase family.</text>
</comment>
<dbReference type="SUPFAM" id="SSF101148">
    <property type="entry name" value="Plant invertase/pectin methylesterase inhibitor"/>
    <property type="match status" value="1"/>
</dbReference>
<evidence type="ECO:0000256" key="4">
    <source>
        <dbReference type="ARBA" id="ARBA00007786"/>
    </source>
</evidence>
<keyword evidence="14" id="KW-1185">Reference proteome</keyword>
<protein>
    <recommendedName>
        <fullName evidence="5 10">Pectinesterase</fullName>
        <ecNumber evidence="5 10">3.1.1.11</ecNumber>
    </recommendedName>
</protein>
<comment type="similarity">
    <text evidence="3">In the N-terminal section; belongs to the PMEI family.</text>
</comment>
<dbReference type="InterPro" id="IPR033131">
    <property type="entry name" value="Pectinesterase_Asp_AS"/>
</dbReference>
<evidence type="ECO:0000256" key="3">
    <source>
        <dbReference type="ARBA" id="ARBA00006027"/>
    </source>
</evidence>
<accession>A0AAV8Q7Q0</accession>
<evidence type="ECO:0000256" key="6">
    <source>
        <dbReference type="ARBA" id="ARBA00022512"/>
    </source>
</evidence>
<evidence type="ECO:0000259" key="12">
    <source>
        <dbReference type="SMART" id="SM00856"/>
    </source>
</evidence>
<dbReference type="InterPro" id="IPR006501">
    <property type="entry name" value="Pectinesterase_inhib_dom"/>
</dbReference>
<keyword evidence="10" id="KW-0732">Signal</keyword>
<comment type="subcellular location">
    <subcellularLocation>
        <location evidence="1">Secreted</location>
        <location evidence="1">Cell wall</location>
    </subcellularLocation>
</comment>